<keyword evidence="1" id="KW-1133">Transmembrane helix</keyword>
<evidence type="ECO:0000256" key="1">
    <source>
        <dbReference type="SAM" id="Phobius"/>
    </source>
</evidence>
<proteinExistence type="predicted"/>
<protein>
    <recommendedName>
        <fullName evidence="4">DUF945 domain-containing protein</fullName>
    </recommendedName>
</protein>
<keyword evidence="3" id="KW-1185">Reference proteome</keyword>
<evidence type="ECO:0000313" key="2">
    <source>
        <dbReference type="EMBL" id="ASN05047.1"/>
    </source>
</evidence>
<organism evidence="2 3">
    <name type="scientific">Virgibacillus necropolis</name>
    <dbReference type="NCBI Taxonomy" id="163877"/>
    <lineage>
        <taxon>Bacteria</taxon>
        <taxon>Bacillati</taxon>
        <taxon>Bacillota</taxon>
        <taxon>Bacilli</taxon>
        <taxon>Bacillales</taxon>
        <taxon>Bacillaceae</taxon>
        <taxon>Virgibacillus</taxon>
    </lineage>
</organism>
<keyword evidence="1" id="KW-0812">Transmembrane</keyword>
<dbReference type="KEGG" id="vne:CFK40_08485"/>
<evidence type="ECO:0008006" key="4">
    <source>
        <dbReference type="Google" id="ProtNLM"/>
    </source>
</evidence>
<feature type="transmembrane region" description="Helical" evidence="1">
    <location>
        <begin position="18"/>
        <end position="39"/>
    </location>
</feature>
<name>A0A221MBP3_9BACI</name>
<evidence type="ECO:0000313" key="3">
    <source>
        <dbReference type="Proteomes" id="UP000204391"/>
    </source>
</evidence>
<keyword evidence="1" id="KW-0472">Membrane</keyword>
<dbReference type="Proteomes" id="UP000204391">
    <property type="component" value="Chromosome"/>
</dbReference>
<dbReference type="RefSeq" id="WP_089531898.1">
    <property type="nucleotide sequence ID" value="NZ_CP022437.1"/>
</dbReference>
<dbReference type="OrthoDB" id="2729040at2"/>
<dbReference type="EMBL" id="CP022437">
    <property type="protein sequence ID" value="ASN05047.1"/>
    <property type="molecule type" value="Genomic_DNA"/>
</dbReference>
<accession>A0A221MBP3</accession>
<reference evidence="2 3" key="1">
    <citation type="journal article" date="2003" name="Int. J. Syst. Evol. Microbiol.">
        <title>Virgibacillus carmonensis sp. nov., Virgibacillus necropolis sp. nov. and Virgibacillus picturae sp. nov., three novel species isolated from deteriorated mural paintings, transfer of the species of the genus salibacillus to Virgibacillus, as Virgibacillus marismortui comb. nov. and Virgibacillus salexigens comb. nov., and emended description of the genus Virgibacillus.</title>
        <authorList>
            <person name="Heyrman J."/>
            <person name="Logan N.A."/>
            <person name="Busse H.J."/>
            <person name="Balcaen A."/>
            <person name="Lebbe L."/>
            <person name="Rodriguez-Diaz M."/>
            <person name="Swings J."/>
            <person name="De Vos P."/>
        </authorList>
    </citation>
    <scope>NUCLEOTIDE SEQUENCE [LARGE SCALE GENOMIC DNA]</scope>
    <source>
        <strain evidence="2 3">LMG 19488</strain>
    </source>
</reference>
<sequence length="532" mass="59481">MGESISQNNRRKGTSKKFLIFIITAILIIGGSVAAFVLLNVSDKQNYFLAEKNSFEVIGEQFEKRFEQELNWQEKVQENPTESTMELSATYNDPAAGTSPFGPAQIINNSTLTINNSMDLKEKKMATEISGAFGGITIDGLNLYLTSEKLLVELPFLKELLQIKEGDIGKLLHEVDPTMYSGKEKIDFDTFFNGSKVLSEDDQEYLKKEYLEMVYDKLPDDAFKATDETVEVNSESIDAEKITFQLNEKQVKDLLSSVMEKMKDDKRLKEIIREQLAVQSLGAGVSTSSIAPSVENDIDQMIKEFETTLDKAIKGLETFQIPDGLNSTIWVKDEQIVKRDFSLSMGPSKDELVTFEINGTQTLGETDQTFDYTIGAVENGQDSSMTITGDLSWKDNKADDSIKLVAGDFEAAYTGNSTLIDGKREFERVFTFKTRPDQGELNWSGNATYNEDKMNSEHTFAVQVPGMAEDALSLHVANDAKLIKQVEIPKDPEVKDIGSMSVDEIMQYFQVEVAPQFQQWMMGIMGGNLNGL</sequence>
<dbReference type="AlphaFoldDB" id="A0A221MBP3"/>
<gene>
    <name evidence="2" type="ORF">CFK40_08485</name>
</gene>